<keyword evidence="2" id="KW-1185">Reference proteome</keyword>
<organism evidence="1 2">
    <name type="scientific">Micromonospora echinofusca</name>
    <dbReference type="NCBI Taxonomy" id="47858"/>
    <lineage>
        <taxon>Bacteria</taxon>
        <taxon>Bacillati</taxon>
        <taxon>Actinomycetota</taxon>
        <taxon>Actinomycetes</taxon>
        <taxon>Micromonosporales</taxon>
        <taxon>Micromonosporaceae</taxon>
        <taxon>Micromonospora</taxon>
    </lineage>
</organism>
<gene>
    <name evidence="1" type="ORF">GSF22_04185</name>
</gene>
<comment type="caution">
    <text evidence="1">The sequence shown here is derived from an EMBL/GenBank/DDBJ whole genome shotgun (WGS) entry which is preliminary data.</text>
</comment>
<dbReference type="RefSeq" id="WP_208811394.1">
    <property type="nucleotide sequence ID" value="NZ_WVUH01000017.1"/>
</dbReference>
<reference evidence="1 2" key="1">
    <citation type="submission" date="2019-12" db="EMBL/GenBank/DDBJ databases">
        <title>Whole genome sequencing of endophytic Actinobacterium Micromonospora sp. MPMI6T.</title>
        <authorList>
            <person name="Evv R."/>
            <person name="Podile A.R."/>
        </authorList>
    </citation>
    <scope>NUCLEOTIDE SEQUENCE [LARGE SCALE GENOMIC DNA]</scope>
    <source>
        <strain evidence="1 2">MPMI6</strain>
    </source>
</reference>
<sequence>MLDRNTLLGDAPEFLKSAAWLTRGWLLAERGSSEELERLLFAEPTTHEFSPVAKKAIGEWATIRSEALEGQRCRRTP</sequence>
<name>A0ABS3VL74_MICEH</name>
<protein>
    <submittedName>
        <fullName evidence="1">Uncharacterized protein</fullName>
    </submittedName>
</protein>
<dbReference type="Proteomes" id="UP000823521">
    <property type="component" value="Unassembled WGS sequence"/>
</dbReference>
<evidence type="ECO:0000313" key="1">
    <source>
        <dbReference type="EMBL" id="MBO4205211.1"/>
    </source>
</evidence>
<accession>A0ABS3VL74</accession>
<dbReference type="EMBL" id="WVUH01000017">
    <property type="protein sequence ID" value="MBO4205211.1"/>
    <property type="molecule type" value="Genomic_DNA"/>
</dbReference>
<evidence type="ECO:0000313" key="2">
    <source>
        <dbReference type="Proteomes" id="UP000823521"/>
    </source>
</evidence>
<proteinExistence type="predicted"/>